<feature type="compositionally biased region" description="Low complexity" evidence="4">
    <location>
        <begin position="123"/>
        <end position="154"/>
    </location>
</feature>
<dbReference type="CDD" id="cd04216">
    <property type="entry name" value="Phytocyanin"/>
    <property type="match status" value="1"/>
</dbReference>
<feature type="domain" description="Phytocyanin" evidence="6">
    <location>
        <begin position="24"/>
        <end position="123"/>
    </location>
</feature>
<evidence type="ECO:0000313" key="8">
    <source>
        <dbReference type="Proteomes" id="UP001140949"/>
    </source>
</evidence>
<evidence type="ECO:0000256" key="1">
    <source>
        <dbReference type="ARBA" id="ARBA00022723"/>
    </source>
</evidence>
<keyword evidence="3" id="KW-0325">Glycoprotein</keyword>
<feature type="signal peptide" evidence="5">
    <location>
        <begin position="1"/>
        <end position="23"/>
    </location>
</feature>
<dbReference type="SUPFAM" id="SSF49503">
    <property type="entry name" value="Cupredoxins"/>
    <property type="match status" value="1"/>
</dbReference>
<dbReference type="GO" id="GO:0046872">
    <property type="term" value="F:metal ion binding"/>
    <property type="evidence" value="ECO:0007669"/>
    <property type="project" value="UniProtKB-KW"/>
</dbReference>
<comment type="caution">
    <text evidence="7">The sequence shown here is derived from an EMBL/GenBank/DDBJ whole genome shotgun (WGS) entry which is preliminary data.</text>
</comment>
<evidence type="ECO:0000256" key="2">
    <source>
        <dbReference type="ARBA" id="ARBA00023008"/>
    </source>
</evidence>
<feature type="chain" id="PRO_5043780396" evidence="5">
    <location>
        <begin position="24"/>
        <end position="190"/>
    </location>
</feature>
<proteinExistence type="predicted"/>
<dbReference type="Gene3D" id="2.60.40.420">
    <property type="entry name" value="Cupredoxins - blue copper proteins"/>
    <property type="match status" value="1"/>
</dbReference>
<dbReference type="Proteomes" id="UP001140949">
    <property type="component" value="Unassembled WGS sequence"/>
</dbReference>
<dbReference type="PANTHER" id="PTHR33021:SF193">
    <property type="entry name" value="OS06G0218600 PROTEIN"/>
    <property type="match status" value="1"/>
</dbReference>
<evidence type="ECO:0000256" key="5">
    <source>
        <dbReference type="SAM" id="SignalP"/>
    </source>
</evidence>
<reference evidence="7" key="2">
    <citation type="submission" date="2023-04" db="EMBL/GenBank/DDBJ databases">
        <authorList>
            <person name="Bruccoleri R.E."/>
            <person name="Oakeley E.J."/>
            <person name="Faust A.-M."/>
            <person name="Dessus-Babus S."/>
            <person name="Altorfer M."/>
            <person name="Burckhardt D."/>
            <person name="Oertli M."/>
            <person name="Naumann U."/>
            <person name="Petersen F."/>
            <person name="Wong J."/>
        </authorList>
    </citation>
    <scope>NUCLEOTIDE SEQUENCE</scope>
    <source>
        <strain evidence="7">GSM-AAB239-AS_SAM_17_03QT</strain>
        <tissue evidence="7">Leaf</tissue>
    </source>
</reference>
<keyword evidence="1" id="KW-0479">Metal-binding</keyword>
<evidence type="ECO:0000256" key="4">
    <source>
        <dbReference type="SAM" id="MobiDB-lite"/>
    </source>
</evidence>
<dbReference type="InterPro" id="IPR008972">
    <property type="entry name" value="Cupredoxin"/>
</dbReference>
<accession>A0AAX6F7A3</accession>
<feature type="region of interest" description="Disordered" evidence="4">
    <location>
        <begin position="123"/>
        <end position="157"/>
    </location>
</feature>
<dbReference type="InterPro" id="IPR003245">
    <property type="entry name" value="Phytocyanin_dom"/>
</dbReference>
<dbReference type="PANTHER" id="PTHR33021">
    <property type="entry name" value="BLUE COPPER PROTEIN"/>
    <property type="match status" value="1"/>
</dbReference>
<dbReference type="GO" id="GO:0009055">
    <property type="term" value="F:electron transfer activity"/>
    <property type="evidence" value="ECO:0007669"/>
    <property type="project" value="InterPro"/>
</dbReference>
<keyword evidence="8" id="KW-1185">Reference proteome</keyword>
<dbReference type="FunFam" id="2.60.40.420:FF:000003">
    <property type="entry name" value="Blue copper"/>
    <property type="match status" value="1"/>
</dbReference>
<dbReference type="InterPro" id="IPR028871">
    <property type="entry name" value="BlueCu_1_BS"/>
</dbReference>
<dbReference type="GO" id="GO:0005886">
    <property type="term" value="C:plasma membrane"/>
    <property type="evidence" value="ECO:0007669"/>
    <property type="project" value="TreeGrafter"/>
</dbReference>
<keyword evidence="2" id="KW-0186">Copper</keyword>
<evidence type="ECO:0000313" key="7">
    <source>
        <dbReference type="EMBL" id="KAJ6811901.1"/>
    </source>
</evidence>
<dbReference type="AlphaFoldDB" id="A0AAX6F7A3"/>
<gene>
    <name evidence="7" type="ORF">M6B38_151275</name>
</gene>
<dbReference type="EMBL" id="JANAVB010031417">
    <property type="protein sequence ID" value="KAJ6811901.1"/>
    <property type="molecule type" value="Genomic_DNA"/>
</dbReference>
<evidence type="ECO:0000259" key="6">
    <source>
        <dbReference type="PROSITE" id="PS51485"/>
    </source>
</evidence>
<dbReference type="Pfam" id="PF02298">
    <property type="entry name" value="Cu_bind_like"/>
    <property type="match status" value="1"/>
</dbReference>
<protein>
    <submittedName>
        <fullName evidence="7">Blue copper protein</fullName>
    </submittedName>
</protein>
<name>A0AAX6F7A3_IRIPA</name>
<reference evidence="7" key="1">
    <citation type="journal article" date="2023" name="GigaByte">
        <title>Genome assembly of the bearded iris, Iris pallida Lam.</title>
        <authorList>
            <person name="Bruccoleri R.E."/>
            <person name="Oakeley E.J."/>
            <person name="Faust A.M.E."/>
            <person name="Altorfer M."/>
            <person name="Dessus-Babus S."/>
            <person name="Burckhardt D."/>
            <person name="Oertli M."/>
            <person name="Naumann U."/>
            <person name="Petersen F."/>
            <person name="Wong J."/>
        </authorList>
    </citation>
    <scope>NUCLEOTIDE SEQUENCE</scope>
    <source>
        <strain evidence="7">GSM-AAB239-AS_SAM_17_03QT</strain>
    </source>
</reference>
<evidence type="ECO:0000256" key="3">
    <source>
        <dbReference type="ARBA" id="ARBA00023180"/>
    </source>
</evidence>
<keyword evidence="5" id="KW-0732">Signal</keyword>
<dbReference type="InterPro" id="IPR039391">
    <property type="entry name" value="Phytocyanin-like"/>
</dbReference>
<sequence>MATYNSIALGVALLICCTRWASATDYVVGDTAGWAIGVDYSAWTSGKTFVVGDNLVFNYAAGAHTVSEVTASDYGSCSTSNGASTDSSGATTVPLKTAGTHYFICGVPGHCSGGMKLSVSVTGSSSTVPSNSTPPSTGTTPSTTTPSTTTPYTTGTGGTGVRSYGAAGSLSPASAVVIGAVVLVKLGMWF</sequence>
<dbReference type="PROSITE" id="PS51485">
    <property type="entry name" value="PHYTOCYANIN"/>
    <property type="match status" value="1"/>
</dbReference>
<organism evidence="7 8">
    <name type="scientific">Iris pallida</name>
    <name type="common">Sweet iris</name>
    <dbReference type="NCBI Taxonomy" id="29817"/>
    <lineage>
        <taxon>Eukaryota</taxon>
        <taxon>Viridiplantae</taxon>
        <taxon>Streptophyta</taxon>
        <taxon>Embryophyta</taxon>
        <taxon>Tracheophyta</taxon>
        <taxon>Spermatophyta</taxon>
        <taxon>Magnoliopsida</taxon>
        <taxon>Liliopsida</taxon>
        <taxon>Asparagales</taxon>
        <taxon>Iridaceae</taxon>
        <taxon>Iridoideae</taxon>
        <taxon>Irideae</taxon>
        <taxon>Iris</taxon>
    </lineage>
</organism>
<dbReference type="PROSITE" id="PS00196">
    <property type="entry name" value="COPPER_BLUE"/>
    <property type="match status" value="1"/>
</dbReference>